<accession>A0A1R3FVD4</accession>
<evidence type="ECO:0000313" key="3">
    <source>
        <dbReference type="Proteomes" id="UP000188268"/>
    </source>
</evidence>
<proteinExistence type="predicted"/>
<keyword evidence="3" id="KW-1185">Reference proteome</keyword>
<comment type="caution">
    <text evidence="2">The sequence shown here is derived from an EMBL/GenBank/DDBJ whole genome shotgun (WGS) entry which is preliminary data.</text>
</comment>
<feature type="region of interest" description="Disordered" evidence="1">
    <location>
        <begin position="145"/>
        <end position="176"/>
    </location>
</feature>
<organism evidence="2 3">
    <name type="scientific">Corchorus capsularis</name>
    <name type="common">Jute</name>
    <dbReference type="NCBI Taxonomy" id="210143"/>
    <lineage>
        <taxon>Eukaryota</taxon>
        <taxon>Viridiplantae</taxon>
        <taxon>Streptophyta</taxon>
        <taxon>Embryophyta</taxon>
        <taxon>Tracheophyta</taxon>
        <taxon>Spermatophyta</taxon>
        <taxon>Magnoliopsida</taxon>
        <taxon>eudicotyledons</taxon>
        <taxon>Gunneridae</taxon>
        <taxon>Pentapetalae</taxon>
        <taxon>rosids</taxon>
        <taxon>malvids</taxon>
        <taxon>Malvales</taxon>
        <taxon>Malvaceae</taxon>
        <taxon>Grewioideae</taxon>
        <taxon>Apeibeae</taxon>
        <taxon>Corchorus</taxon>
    </lineage>
</organism>
<dbReference type="OrthoDB" id="10614387at2759"/>
<dbReference type="Gramene" id="OMO49700">
    <property type="protein sequence ID" value="OMO49700"/>
    <property type="gene ID" value="CCACVL1_30849"/>
</dbReference>
<sequence>MGLLEIINFRDLACSNIKRLVLQSWKFVPPPNLAASLDFEQEAGGYENVTFNEKDCPDFEDKYELVLKGIEELKAKVANVELIDNQTIQRSASPSQGCADNRVPSRTNKVLSPLVTRRRGHPSTKRKIPRIEEVIRKLKNKKKVQQVKENICSKKSRTKKENPYTFESSRDHYPKM</sequence>
<gene>
    <name evidence="2" type="ORF">CCACVL1_30849</name>
</gene>
<protein>
    <submittedName>
        <fullName evidence="2">Uncharacterized protein</fullName>
    </submittedName>
</protein>
<evidence type="ECO:0000313" key="2">
    <source>
        <dbReference type="EMBL" id="OMO49700.1"/>
    </source>
</evidence>
<evidence type="ECO:0000256" key="1">
    <source>
        <dbReference type="SAM" id="MobiDB-lite"/>
    </source>
</evidence>
<dbReference type="EMBL" id="AWWV01016412">
    <property type="protein sequence ID" value="OMO49700.1"/>
    <property type="molecule type" value="Genomic_DNA"/>
</dbReference>
<reference evidence="2 3" key="1">
    <citation type="submission" date="2013-09" db="EMBL/GenBank/DDBJ databases">
        <title>Corchorus capsularis genome sequencing.</title>
        <authorList>
            <person name="Alam M."/>
            <person name="Haque M.S."/>
            <person name="Islam M.S."/>
            <person name="Emdad E.M."/>
            <person name="Islam M.M."/>
            <person name="Ahmed B."/>
            <person name="Halim A."/>
            <person name="Hossen Q.M.M."/>
            <person name="Hossain M.Z."/>
            <person name="Ahmed R."/>
            <person name="Khan M.M."/>
            <person name="Islam R."/>
            <person name="Rashid M.M."/>
            <person name="Khan S.A."/>
            <person name="Rahman M.S."/>
            <person name="Alam M."/>
        </authorList>
    </citation>
    <scope>NUCLEOTIDE SEQUENCE [LARGE SCALE GENOMIC DNA]</scope>
    <source>
        <strain evidence="3">cv. CVL-1</strain>
        <tissue evidence="2">Whole seedling</tissue>
    </source>
</reference>
<name>A0A1R3FVD4_COCAP</name>
<dbReference type="Proteomes" id="UP000188268">
    <property type="component" value="Unassembled WGS sequence"/>
</dbReference>
<dbReference type="AlphaFoldDB" id="A0A1R3FVD4"/>